<evidence type="ECO:0000256" key="7">
    <source>
        <dbReference type="SAM" id="SignalP"/>
    </source>
</evidence>
<evidence type="ECO:0000256" key="6">
    <source>
        <dbReference type="SAM" id="Phobius"/>
    </source>
</evidence>
<evidence type="ECO:0000256" key="1">
    <source>
        <dbReference type="ARBA" id="ARBA00004370"/>
    </source>
</evidence>
<dbReference type="InterPro" id="IPR035897">
    <property type="entry name" value="Toll_tir_struct_dom_sf"/>
</dbReference>
<dbReference type="GO" id="GO:0005886">
    <property type="term" value="C:plasma membrane"/>
    <property type="evidence" value="ECO:0007669"/>
    <property type="project" value="TreeGrafter"/>
</dbReference>
<evidence type="ECO:0000256" key="4">
    <source>
        <dbReference type="ARBA" id="ARBA00022989"/>
    </source>
</evidence>
<dbReference type="Pfam" id="PF13676">
    <property type="entry name" value="TIR_2"/>
    <property type="match status" value="1"/>
</dbReference>
<keyword evidence="4 6" id="KW-1133">Transmembrane helix</keyword>
<dbReference type="GO" id="GO:0038023">
    <property type="term" value="F:signaling receptor activity"/>
    <property type="evidence" value="ECO:0007669"/>
    <property type="project" value="TreeGrafter"/>
</dbReference>
<dbReference type="AlphaFoldDB" id="A0A8S3VD05"/>
<evidence type="ECO:0000256" key="5">
    <source>
        <dbReference type="ARBA" id="ARBA00023136"/>
    </source>
</evidence>
<evidence type="ECO:0000259" key="8">
    <source>
        <dbReference type="PROSITE" id="PS50104"/>
    </source>
</evidence>
<reference evidence="9" key="1">
    <citation type="submission" date="2021-03" db="EMBL/GenBank/DDBJ databases">
        <authorList>
            <person name="Bekaert M."/>
        </authorList>
    </citation>
    <scope>NUCLEOTIDE SEQUENCE</scope>
</reference>
<protein>
    <submittedName>
        <fullName evidence="9">TLR2</fullName>
    </submittedName>
</protein>
<name>A0A8S3VD05_MYTED</name>
<dbReference type="InterPro" id="IPR000157">
    <property type="entry name" value="TIR_dom"/>
</dbReference>
<dbReference type="PANTHER" id="PTHR24365">
    <property type="entry name" value="TOLL-LIKE RECEPTOR"/>
    <property type="match status" value="1"/>
</dbReference>
<keyword evidence="10" id="KW-1185">Reference proteome</keyword>
<dbReference type="SUPFAM" id="SSF52200">
    <property type="entry name" value="Toll/Interleukin receptor TIR domain"/>
    <property type="match status" value="1"/>
</dbReference>
<keyword evidence="3 7" id="KW-0732">Signal</keyword>
<dbReference type="EMBL" id="CAJPWZ010003132">
    <property type="protein sequence ID" value="CAG2252772.1"/>
    <property type="molecule type" value="Genomic_DNA"/>
</dbReference>
<keyword evidence="5 6" id="KW-0472">Membrane</keyword>
<dbReference type="PANTHER" id="PTHR24365:SF530">
    <property type="entry name" value="MSTPROX-RELATED"/>
    <property type="match status" value="1"/>
</dbReference>
<dbReference type="OrthoDB" id="9982425at2759"/>
<organism evidence="9 10">
    <name type="scientific">Mytilus edulis</name>
    <name type="common">Blue mussel</name>
    <dbReference type="NCBI Taxonomy" id="6550"/>
    <lineage>
        <taxon>Eukaryota</taxon>
        <taxon>Metazoa</taxon>
        <taxon>Spiralia</taxon>
        <taxon>Lophotrochozoa</taxon>
        <taxon>Mollusca</taxon>
        <taxon>Bivalvia</taxon>
        <taxon>Autobranchia</taxon>
        <taxon>Pteriomorphia</taxon>
        <taxon>Mytilida</taxon>
        <taxon>Mytiloidea</taxon>
        <taxon>Mytilidae</taxon>
        <taxon>Mytilinae</taxon>
        <taxon>Mytilus</taxon>
    </lineage>
</organism>
<feature type="domain" description="TIR" evidence="8">
    <location>
        <begin position="98"/>
        <end position="240"/>
    </location>
</feature>
<evidence type="ECO:0000313" key="10">
    <source>
        <dbReference type="Proteomes" id="UP000683360"/>
    </source>
</evidence>
<feature type="signal peptide" evidence="7">
    <location>
        <begin position="1"/>
        <end position="22"/>
    </location>
</feature>
<evidence type="ECO:0000313" key="9">
    <source>
        <dbReference type="EMBL" id="CAG2252772.1"/>
    </source>
</evidence>
<dbReference type="Proteomes" id="UP000683360">
    <property type="component" value="Unassembled WGS sequence"/>
</dbReference>
<feature type="chain" id="PRO_5035943100" evidence="7">
    <location>
        <begin position="23"/>
        <end position="256"/>
    </location>
</feature>
<evidence type="ECO:0000256" key="2">
    <source>
        <dbReference type="ARBA" id="ARBA00022692"/>
    </source>
</evidence>
<dbReference type="PROSITE" id="PS50104">
    <property type="entry name" value="TIR"/>
    <property type="match status" value="1"/>
</dbReference>
<sequence length="256" mass="30086">MSMNIIGVGLFWILLSLKEVQSKRNKTECIVQNTNVDCRLEISCKTKFWLPFAVSITSIIIFAIILTVVLVRYRYAVKDFLLKFKMKMRNYKELNHEYTYDAFISYSHKDLEWIKQFHDKISSMGFDLCLDAKDFIAGPGIAGNIVNAIESSRKVVFIVTLNFLKSTWGSYEMEMTRMHAFQKGREDMVIVVVKDEIKISDMPEVLKNMWFKITCIKWPNDDNLPYNTEEIFYEKIKMSLQRRENTTLLYSRNSVV</sequence>
<comment type="subcellular location">
    <subcellularLocation>
        <location evidence="1">Membrane</location>
    </subcellularLocation>
</comment>
<gene>
    <name evidence="9" type="ORF">MEDL_64360</name>
</gene>
<keyword evidence="2 6" id="KW-0812">Transmembrane</keyword>
<comment type="caution">
    <text evidence="9">The sequence shown here is derived from an EMBL/GenBank/DDBJ whole genome shotgun (WGS) entry which is preliminary data.</text>
</comment>
<dbReference type="SMART" id="SM00255">
    <property type="entry name" value="TIR"/>
    <property type="match status" value="1"/>
</dbReference>
<evidence type="ECO:0000256" key="3">
    <source>
        <dbReference type="ARBA" id="ARBA00022729"/>
    </source>
</evidence>
<accession>A0A8S3VD05</accession>
<dbReference type="Gene3D" id="3.40.50.10140">
    <property type="entry name" value="Toll/interleukin-1 receptor homology (TIR) domain"/>
    <property type="match status" value="1"/>
</dbReference>
<dbReference type="GO" id="GO:0007165">
    <property type="term" value="P:signal transduction"/>
    <property type="evidence" value="ECO:0007669"/>
    <property type="project" value="InterPro"/>
</dbReference>
<feature type="transmembrane region" description="Helical" evidence="6">
    <location>
        <begin position="49"/>
        <end position="73"/>
    </location>
</feature>
<proteinExistence type="predicted"/>